<dbReference type="AlphaFoldDB" id="A0AAV1I7A4"/>
<dbReference type="SUPFAM" id="SSF53756">
    <property type="entry name" value="UDP-Glycosyltransferase/glycogen phosphorylase"/>
    <property type="match status" value="1"/>
</dbReference>
<evidence type="ECO:0000256" key="2">
    <source>
        <dbReference type="SAM" id="MobiDB-lite"/>
    </source>
</evidence>
<keyword evidence="1" id="KW-0328">Glycosyltransferase</keyword>
<accession>A0AAV1I7A4</accession>
<evidence type="ECO:0000313" key="4">
    <source>
        <dbReference type="EMBL" id="CAK0780281.1"/>
    </source>
</evidence>
<organism evidence="4 5">
    <name type="scientific">Coccomyxa viridis</name>
    <dbReference type="NCBI Taxonomy" id="1274662"/>
    <lineage>
        <taxon>Eukaryota</taxon>
        <taxon>Viridiplantae</taxon>
        <taxon>Chlorophyta</taxon>
        <taxon>core chlorophytes</taxon>
        <taxon>Trebouxiophyceae</taxon>
        <taxon>Trebouxiophyceae incertae sedis</taxon>
        <taxon>Coccomyxaceae</taxon>
        <taxon>Coccomyxa</taxon>
    </lineage>
</organism>
<dbReference type="CDD" id="cd03801">
    <property type="entry name" value="GT4_PimA-like"/>
    <property type="match status" value="1"/>
</dbReference>
<feature type="compositionally biased region" description="Polar residues" evidence="2">
    <location>
        <begin position="525"/>
        <end position="547"/>
    </location>
</feature>
<name>A0AAV1I7A4_9CHLO</name>
<feature type="compositionally biased region" description="Basic and acidic residues" evidence="2">
    <location>
        <begin position="488"/>
        <end position="499"/>
    </location>
</feature>
<evidence type="ECO:0000313" key="5">
    <source>
        <dbReference type="Proteomes" id="UP001314263"/>
    </source>
</evidence>
<dbReference type="PANTHER" id="PTHR12526:SF635">
    <property type="entry name" value="GLYCOSYL TRANSFERASE GROUP 1"/>
    <property type="match status" value="1"/>
</dbReference>
<dbReference type="EMBL" id="CAUYUE010000006">
    <property type="protein sequence ID" value="CAK0780281.1"/>
    <property type="molecule type" value="Genomic_DNA"/>
</dbReference>
<comment type="caution">
    <text evidence="4">The sequence shown here is derived from an EMBL/GenBank/DDBJ whole genome shotgun (WGS) entry which is preliminary data.</text>
</comment>
<dbReference type="PANTHER" id="PTHR12526">
    <property type="entry name" value="GLYCOSYLTRANSFERASE"/>
    <property type="match status" value="1"/>
</dbReference>
<proteinExistence type="predicted"/>
<sequence>MPELLRNNAAENGGEARAPSTVLPFGDTLHYTSCGCPPNWQNTTRAADVVDILVQKAFQAYQEGRLAATRPLRVLYFLPHHNVTGGMKCLVEHVRLLKLRGHTVIAAHRSDTADRAMPPWSPVTATVDVVCRLHQRINDVYDVSQIDVVVVGIFHQVAELLVGVPAPIMYWEQGHEWLFGDPVRFQVAHNYLRQDQLFHRVLHLPVAVAAVSDAVQSILAQQFGRSSLLIPNGVDCDRFFPGPPTDVAPTAILSSPTKAQKGPRQGGRRSVLLVGNPALPLKGFDVAIAVLAMVNRVLPLDVTWICQTQPTAAMVPGLATSGLCIDLHISPAQDVLPALYRGHDALLFTSRYEAWGMPVLEGMASGLPVVATSCLGVQTFAQHGVNALLADPQDVPQLARLLLTVLVEDSLRLRLASAARAAALQYAPSVIADRLEAVLYSLTAGARELLHLRTPALADLHLACAAASLACAKPAALPQAAPAAAGEDPPHSKAEHAHMSAEQQQVLLQQAALVSKDSVPKQRQAPRQMSLQPSSELLQGAPSNASERLTEYSIKGQIGHAA</sequence>
<dbReference type="Proteomes" id="UP001314263">
    <property type="component" value="Unassembled WGS sequence"/>
</dbReference>
<dbReference type="Pfam" id="PF00534">
    <property type="entry name" value="Glycos_transf_1"/>
    <property type="match status" value="1"/>
</dbReference>
<keyword evidence="1" id="KW-0808">Transferase</keyword>
<dbReference type="GO" id="GO:0016757">
    <property type="term" value="F:glycosyltransferase activity"/>
    <property type="evidence" value="ECO:0007669"/>
    <property type="project" value="UniProtKB-KW"/>
</dbReference>
<gene>
    <name evidence="4" type="ORF">CVIRNUC_004997</name>
</gene>
<feature type="region of interest" description="Disordered" evidence="2">
    <location>
        <begin position="481"/>
        <end position="501"/>
    </location>
</feature>
<evidence type="ECO:0000259" key="3">
    <source>
        <dbReference type="Pfam" id="PF00534"/>
    </source>
</evidence>
<protein>
    <recommendedName>
        <fullName evidence="3">Glycosyl transferase family 1 domain-containing protein</fullName>
    </recommendedName>
</protein>
<feature type="region of interest" description="Disordered" evidence="2">
    <location>
        <begin position="517"/>
        <end position="562"/>
    </location>
</feature>
<feature type="domain" description="Glycosyl transferase family 1" evidence="3">
    <location>
        <begin position="334"/>
        <end position="420"/>
    </location>
</feature>
<dbReference type="InterPro" id="IPR001296">
    <property type="entry name" value="Glyco_trans_1"/>
</dbReference>
<dbReference type="Gene3D" id="3.40.50.2000">
    <property type="entry name" value="Glycogen Phosphorylase B"/>
    <property type="match status" value="2"/>
</dbReference>
<evidence type="ECO:0000256" key="1">
    <source>
        <dbReference type="ARBA" id="ARBA00022676"/>
    </source>
</evidence>
<keyword evidence="5" id="KW-1185">Reference proteome</keyword>
<reference evidence="4 5" key="1">
    <citation type="submission" date="2023-10" db="EMBL/GenBank/DDBJ databases">
        <authorList>
            <person name="Maclean D."/>
            <person name="Macfadyen A."/>
        </authorList>
    </citation>
    <scope>NUCLEOTIDE SEQUENCE [LARGE SCALE GENOMIC DNA]</scope>
</reference>